<evidence type="ECO:0000256" key="2">
    <source>
        <dbReference type="ARBA" id="ARBA00008465"/>
    </source>
</evidence>
<dbReference type="Gene3D" id="3.20.20.240">
    <property type="entry name" value="Methylmalonyl-CoA mutase"/>
    <property type="match status" value="1"/>
</dbReference>
<organism evidence="7 8">
    <name type="scientific">Roseibium denhamense</name>
    <dbReference type="NCBI Taxonomy" id="76305"/>
    <lineage>
        <taxon>Bacteria</taxon>
        <taxon>Pseudomonadati</taxon>
        <taxon>Pseudomonadota</taxon>
        <taxon>Alphaproteobacteria</taxon>
        <taxon>Hyphomicrobiales</taxon>
        <taxon>Stappiaceae</taxon>
        <taxon>Roseibium</taxon>
    </lineage>
</organism>
<dbReference type="Gene3D" id="3.40.50.280">
    <property type="entry name" value="Cobalamin-binding domain"/>
    <property type="match status" value="1"/>
</dbReference>
<dbReference type="Proteomes" id="UP001157914">
    <property type="component" value="Unassembled WGS sequence"/>
</dbReference>
<reference evidence="7 8" key="1">
    <citation type="submission" date="2017-05" db="EMBL/GenBank/DDBJ databases">
        <authorList>
            <person name="Varghese N."/>
            <person name="Submissions S."/>
        </authorList>
    </citation>
    <scope>NUCLEOTIDE SEQUENCE [LARGE SCALE GENOMIC DNA]</scope>
    <source>
        <strain evidence="7 8">DSM 15949</strain>
    </source>
</reference>
<keyword evidence="4" id="KW-0413">Isomerase</keyword>
<protein>
    <submittedName>
        <fullName evidence="7">Heterodimeric methylmalonyl-CoA mutase small subunit</fullName>
    </submittedName>
</protein>
<dbReference type="InterPro" id="IPR016176">
    <property type="entry name" value="Cbl-dep_enz_cat"/>
</dbReference>
<dbReference type="RefSeq" id="WP_155191266.1">
    <property type="nucleotide sequence ID" value="NZ_BAAAEA010000001.1"/>
</dbReference>
<evidence type="ECO:0000259" key="6">
    <source>
        <dbReference type="Pfam" id="PF01642"/>
    </source>
</evidence>
<dbReference type="EMBL" id="FXTT01000001">
    <property type="protein sequence ID" value="SMP01195.1"/>
    <property type="molecule type" value="Genomic_DNA"/>
</dbReference>
<dbReference type="Pfam" id="PF01642">
    <property type="entry name" value="MM_CoA_mutase"/>
    <property type="match status" value="1"/>
</dbReference>
<evidence type="ECO:0000256" key="4">
    <source>
        <dbReference type="ARBA" id="ARBA00023235"/>
    </source>
</evidence>
<keyword evidence="5" id="KW-0170">Cobalt</keyword>
<accession>A0ABY1N619</accession>
<comment type="caution">
    <text evidence="7">The sequence shown here is derived from an EMBL/GenBank/DDBJ whole genome shotgun (WGS) entry which is preliminary data.</text>
</comment>
<keyword evidence="8" id="KW-1185">Reference proteome</keyword>
<dbReference type="SUPFAM" id="SSF52242">
    <property type="entry name" value="Cobalamin (vitamin B12)-binding domain"/>
    <property type="match status" value="1"/>
</dbReference>
<dbReference type="PANTHER" id="PTHR48101:SF4">
    <property type="entry name" value="METHYLMALONYL-COA MUTASE, MITOCHONDRIAL"/>
    <property type="match status" value="1"/>
</dbReference>
<dbReference type="InterPro" id="IPR036724">
    <property type="entry name" value="Cobalamin-bd_sf"/>
</dbReference>
<feature type="domain" description="Methylmalonyl-CoA mutase alpha/beta chain catalytic" evidence="6">
    <location>
        <begin position="67"/>
        <end position="464"/>
    </location>
</feature>
<evidence type="ECO:0000313" key="8">
    <source>
        <dbReference type="Proteomes" id="UP001157914"/>
    </source>
</evidence>
<comment type="cofactor">
    <cofactor evidence="1">
        <name>adenosylcob(III)alamin</name>
        <dbReference type="ChEBI" id="CHEBI:18408"/>
    </cofactor>
</comment>
<name>A0ABY1N619_9HYPH</name>
<dbReference type="SUPFAM" id="SSF51703">
    <property type="entry name" value="Cobalamin (vitamin B12)-dependent enzymes"/>
    <property type="match status" value="1"/>
</dbReference>
<sequence length="611" mass="64708">MPLSFTGPDTFYTAKDEDWWAAVDAALKGAARDRLYTRTDDGLEIAPLYSGRADAVARSLRQHHGGWHIVQRIDLPDPEAANLQILEDLTGGASALDLVIDGEDEASGYGIRLESASDWAILYKDVQPDLIETRINSDKNTHHTVSQFFKYIETAGLDPASVTVTAAYDPNQGDDPGTLETMPQVLASLCEAIGPQARLLTADGTFWHNSGASEAQELALVLASGVAHLRMLEKAGLAPETWAGRISLSLAADADQFGTISKARAVRKLWASVLAGAGLPQDPADLHMVTSQRMLTRRDPWVNLLRNTVASFAAGIGGADGVCVLPHTQAIGLPDGFARRLARNTQSMLLEESSLAKVMDPSTGAGAIEARTDQLCESAWAFFQAIEASGGLLEARKAGLIDEKIAETRTKTATDIARRKRPVTGVSEFPNLGEKPVAVLSTATPAGTGWRYAEPFEALRDAADDRESVTGRAPALFLASLGSLAQFTARATWIANAFAAGGIKASEAAVYSSLGDMIEAFKNSGARIACIVSSDPVYEGQAEEAAKALLDAGAEHIYLAGKPGAQEAAYKAAGIGTFVFAGCDILALLRETHARLGVEIAQGAADLEDHA</sequence>
<evidence type="ECO:0000256" key="1">
    <source>
        <dbReference type="ARBA" id="ARBA00001922"/>
    </source>
</evidence>
<comment type="similarity">
    <text evidence="2">Belongs to the methylmalonyl-CoA mutase family.</text>
</comment>
<evidence type="ECO:0000313" key="7">
    <source>
        <dbReference type="EMBL" id="SMP01195.1"/>
    </source>
</evidence>
<evidence type="ECO:0000256" key="5">
    <source>
        <dbReference type="ARBA" id="ARBA00023285"/>
    </source>
</evidence>
<dbReference type="InterPro" id="IPR006099">
    <property type="entry name" value="MeMalonylCoA_mutase_a/b_cat"/>
</dbReference>
<dbReference type="PANTHER" id="PTHR48101">
    <property type="entry name" value="METHYLMALONYL-COA MUTASE, MITOCHONDRIAL-RELATED"/>
    <property type="match status" value="1"/>
</dbReference>
<gene>
    <name evidence="7" type="ORF">SAMN06265374_0344</name>
</gene>
<proteinExistence type="inferred from homology"/>
<evidence type="ECO:0000256" key="3">
    <source>
        <dbReference type="ARBA" id="ARBA00022628"/>
    </source>
</evidence>
<keyword evidence="3" id="KW-0846">Cobalamin</keyword>